<feature type="domain" description="BTB" evidence="3">
    <location>
        <begin position="15"/>
        <end position="80"/>
    </location>
</feature>
<evidence type="ECO:0000313" key="5">
    <source>
        <dbReference type="Proteomes" id="UP001321473"/>
    </source>
</evidence>
<evidence type="ECO:0000259" key="3">
    <source>
        <dbReference type="PROSITE" id="PS50097"/>
    </source>
</evidence>
<dbReference type="EMBL" id="JARKHS020006796">
    <property type="protein sequence ID" value="KAK8782325.1"/>
    <property type="molecule type" value="Genomic_DNA"/>
</dbReference>
<reference evidence="4 5" key="1">
    <citation type="journal article" date="2023" name="Arcadia Sci">
        <title>De novo assembly of a long-read Amblyomma americanum tick genome.</title>
        <authorList>
            <person name="Chou S."/>
            <person name="Poskanzer K.E."/>
            <person name="Rollins M."/>
            <person name="Thuy-Boun P.S."/>
        </authorList>
    </citation>
    <scope>NUCLEOTIDE SEQUENCE [LARGE SCALE GENOMIC DNA]</scope>
    <source>
        <strain evidence="4">F_SG_1</strain>
        <tissue evidence="4">Salivary glands</tissue>
    </source>
</reference>
<sequence length="256" mass="27577">MLAVFQQLLSNEAFVDITLACEGLSLKAHKMVLAACSPFFQALFVENPCKHPIVILPDMRYMNLKAAVEFMYRGELNVPLDRLGALLKTAETLKVKGLAEDTHENKNGGLVTSVDGAAEILDVMEESTTNGNVPEFPDVASSSQALVYKSKQRHYTGFTSNNSALVPAQGSLPSDFFITSQEDIEPSKNNLTPYDYHTIPSVVAALPATALSGDGTSITMAVTDASKNVPEFPDVASSSQALGIQSSRTSPHHHKH</sequence>
<dbReference type="Gene3D" id="3.30.710.10">
    <property type="entry name" value="Potassium Channel Kv1.1, Chain A"/>
    <property type="match status" value="1"/>
</dbReference>
<dbReference type="PROSITE" id="PS50097">
    <property type="entry name" value="BTB"/>
    <property type="match status" value="1"/>
</dbReference>
<dbReference type="GO" id="GO:0005634">
    <property type="term" value="C:nucleus"/>
    <property type="evidence" value="ECO:0007669"/>
    <property type="project" value="TreeGrafter"/>
</dbReference>
<dbReference type="Pfam" id="PF00651">
    <property type="entry name" value="BTB"/>
    <property type="match status" value="1"/>
</dbReference>
<dbReference type="InterPro" id="IPR000210">
    <property type="entry name" value="BTB/POZ_dom"/>
</dbReference>
<dbReference type="Proteomes" id="UP001321473">
    <property type="component" value="Unassembled WGS sequence"/>
</dbReference>
<dbReference type="AlphaFoldDB" id="A0AAQ4F6J9"/>
<organism evidence="4 5">
    <name type="scientific">Amblyomma americanum</name>
    <name type="common">Lone star tick</name>
    <dbReference type="NCBI Taxonomy" id="6943"/>
    <lineage>
        <taxon>Eukaryota</taxon>
        <taxon>Metazoa</taxon>
        <taxon>Ecdysozoa</taxon>
        <taxon>Arthropoda</taxon>
        <taxon>Chelicerata</taxon>
        <taxon>Arachnida</taxon>
        <taxon>Acari</taxon>
        <taxon>Parasitiformes</taxon>
        <taxon>Ixodida</taxon>
        <taxon>Ixodoidea</taxon>
        <taxon>Ixodidae</taxon>
        <taxon>Amblyomminae</taxon>
        <taxon>Amblyomma</taxon>
    </lineage>
</organism>
<dbReference type="InterPro" id="IPR051095">
    <property type="entry name" value="Dros_DevTransReg"/>
</dbReference>
<protein>
    <recommendedName>
        <fullName evidence="3">BTB domain-containing protein</fullName>
    </recommendedName>
</protein>
<dbReference type="InterPro" id="IPR011333">
    <property type="entry name" value="SKP1/BTB/POZ_sf"/>
</dbReference>
<dbReference type="SMART" id="SM00225">
    <property type="entry name" value="BTB"/>
    <property type="match status" value="1"/>
</dbReference>
<feature type="region of interest" description="Disordered" evidence="2">
    <location>
        <begin position="231"/>
        <end position="256"/>
    </location>
</feature>
<evidence type="ECO:0000256" key="2">
    <source>
        <dbReference type="SAM" id="MobiDB-lite"/>
    </source>
</evidence>
<keyword evidence="5" id="KW-1185">Reference proteome</keyword>
<proteinExistence type="predicted"/>
<comment type="caution">
    <text evidence="4">The sequence shown here is derived from an EMBL/GenBank/DDBJ whole genome shotgun (WGS) entry which is preliminary data.</text>
</comment>
<feature type="compositionally biased region" description="Polar residues" evidence="2">
    <location>
        <begin position="236"/>
        <end position="249"/>
    </location>
</feature>
<dbReference type="PANTHER" id="PTHR23110">
    <property type="entry name" value="BTB DOMAIN TRANSCRIPTION FACTOR"/>
    <property type="match status" value="1"/>
</dbReference>
<keyword evidence="1" id="KW-0539">Nucleus</keyword>
<accession>A0AAQ4F6J9</accession>
<dbReference type="SUPFAM" id="SSF54695">
    <property type="entry name" value="POZ domain"/>
    <property type="match status" value="1"/>
</dbReference>
<dbReference type="GO" id="GO:0006357">
    <property type="term" value="P:regulation of transcription by RNA polymerase II"/>
    <property type="evidence" value="ECO:0007669"/>
    <property type="project" value="TreeGrafter"/>
</dbReference>
<gene>
    <name evidence="4" type="ORF">V5799_016335</name>
</gene>
<dbReference type="PANTHER" id="PTHR23110:SF109">
    <property type="entry name" value="FI07618P-RELATED"/>
    <property type="match status" value="1"/>
</dbReference>
<dbReference type="CDD" id="cd18315">
    <property type="entry name" value="BTB_POZ_BAB-like"/>
    <property type="match status" value="1"/>
</dbReference>
<name>A0AAQ4F6J9_AMBAM</name>
<evidence type="ECO:0000256" key="1">
    <source>
        <dbReference type="ARBA" id="ARBA00023242"/>
    </source>
</evidence>
<evidence type="ECO:0000313" key="4">
    <source>
        <dbReference type="EMBL" id="KAK8782325.1"/>
    </source>
</evidence>